<sequence>MMENGQEHHGVPVVNGDPDWLPDLDQLSLDEGEETTWLLNVGEPDEPWTGIQVLETEGTSAARKKSLVMKLDTLKVRPSNHATGWLGASSPVGDRMMVPGPGATSSPVANRMLPGSMQNFKPKFDGKTFTRMKKHSSPSPVRTRVDQLFNNRLNETFQVDDEEDPGRGASSGGLNSTFTRVDNTSLNNTFEVNRNVNLDSTFQVPPNGGRRSSSSRRTSDDVSERLTRFSSEDRLSVHSDGSTNHPLNDVGDVQTIARLQEESLSHSPCYFRRHSQNNAPMSPESDMASPSENVVGFPSEASDDVPPECQYSSQDSLPDSPYSSQSLDSQAAHGQDRLRRSMPNLNKQKAKAQLQPYGLSKERHTSSDQRFVSGPQHQKWGPPPNNHHIPQRGTIARAESGLRAPTKIGLGRGSGLPSRIAKPAGAGSGIPRPGSRLPMFNGGARGGLPRPSRPQPSRDPKWMEDCY</sequence>
<dbReference type="OrthoDB" id="10663992at2759"/>
<reference evidence="2 3" key="1">
    <citation type="journal article" date="2018" name="Nat. Ecol. Evol.">
        <title>Genomic signatures of mitonuclear coevolution across populations of Tigriopus californicus.</title>
        <authorList>
            <person name="Barreto F.S."/>
            <person name="Watson E.T."/>
            <person name="Lima T.G."/>
            <person name="Willett C.S."/>
            <person name="Edmands S."/>
            <person name="Li W."/>
            <person name="Burton R.S."/>
        </authorList>
    </citation>
    <scope>NUCLEOTIDE SEQUENCE [LARGE SCALE GENOMIC DNA]</scope>
    <source>
        <strain evidence="2 3">San Diego</strain>
    </source>
</reference>
<feature type="compositionally biased region" description="Basic and acidic residues" evidence="1">
    <location>
        <begin position="1"/>
        <end position="10"/>
    </location>
</feature>
<feature type="region of interest" description="Disordered" evidence="1">
    <location>
        <begin position="1"/>
        <end position="25"/>
    </location>
</feature>
<feature type="compositionally biased region" description="Basic and acidic residues" evidence="1">
    <location>
        <begin position="217"/>
        <end position="237"/>
    </location>
</feature>
<accession>A0A553P681</accession>
<evidence type="ECO:0000313" key="3">
    <source>
        <dbReference type="Proteomes" id="UP000318571"/>
    </source>
</evidence>
<feature type="region of interest" description="Disordered" evidence="1">
    <location>
        <begin position="154"/>
        <end position="181"/>
    </location>
</feature>
<proteinExistence type="predicted"/>
<feature type="compositionally biased region" description="Polar residues" evidence="1">
    <location>
        <begin position="172"/>
        <end position="181"/>
    </location>
</feature>
<feature type="region of interest" description="Disordered" evidence="1">
    <location>
        <begin position="197"/>
        <end position="250"/>
    </location>
</feature>
<evidence type="ECO:0000313" key="2">
    <source>
        <dbReference type="EMBL" id="TRY73197.1"/>
    </source>
</evidence>
<dbReference type="AlphaFoldDB" id="A0A553P681"/>
<feature type="compositionally biased region" description="Polar residues" evidence="1">
    <location>
        <begin position="310"/>
        <end position="329"/>
    </location>
</feature>
<protein>
    <submittedName>
        <fullName evidence="2">Uncharacterized protein</fullName>
    </submittedName>
</protein>
<gene>
    <name evidence="2" type="ORF">TCAL_00949</name>
</gene>
<keyword evidence="3" id="KW-1185">Reference proteome</keyword>
<dbReference type="EMBL" id="VCGU01000007">
    <property type="protein sequence ID" value="TRY73197.1"/>
    <property type="molecule type" value="Genomic_DNA"/>
</dbReference>
<feature type="region of interest" description="Disordered" evidence="1">
    <location>
        <begin position="271"/>
        <end position="467"/>
    </location>
</feature>
<evidence type="ECO:0000256" key="1">
    <source>
        <dbReference type="SAM" id="MobiDB-lite"/>
    </source>
</evidence>
<feature type="compositionally biased region" description="Basic and acidic residues" evidence="1">
    <location>
        <begin position="456"/>
        <end position="467"/>
    </location>
</feature>
<organism evidence="2 3">
    <name type="scientific">Tigriopus californicus</name>
    <name type="common">Marine copepod</name>
    <dbReference type="NCBI Taxonomy" id="6832"/>
    <lineage>
        <taxon>Eukaryota</taxon>
        <taxon>Metazoa</taxon>
        <taxon>Ecdysozoa</taxon>
        <taxon>Arthropoda</taxon>
        <taxon>Crustacea</taxon>
        <taxon>Multicrustacea</taxon>
        <taxon>Hexanauplia</taxon>
        <taxon>Copepoda</taxon>
        <taxon>Harpacticoida</taxon>
        <taxon>Harpacticidae</taxon>
        <taxon>Tigriopus</taxon>
    </lineage>
</organism>
<name>A0A553P681_TIGCA</name>
<comment type="caution">
    <text evidence="2">The sequence shown here is derived from an EMBL/GenBank/DDBJ whole genome shotgun (WGS) entry which is preliminary data.</text>
</comment>
<dbReference type="Proteomes" id="UP000318571">
    <property type="component" value="Chromosome 3"/>
</dbReference>